<organism evidence="1 2">
    <name type="scientific">Pedobacter jejuensis</name>
    <dbReference type="NCBI Taxonomy" id="1268550"/>
    <lineage>
        <taxon>Bacteria</taxon>
        <taxon>Pseudomonadati</taxon>
        <taxon>Bacteroidota</taxon>
        <taxon>Sphingobacteriia</taxon>
        <taxon>Sphingobacteriales</taxon>
        <taxon>Sphingobacteriaceae</taxon>
        <taxon>Pedobacter</taxon>
    </lineage>
</organism>
<accession>A0A3N0C1I8</accession>
<proteinExistence type="predicted"/>
<evidence type="ECO:0000313" key="2">
    <source>
        <dbReference type="Proteomes" id="UP000274046"/>
    </source>
</evidence>
<dbReference type="AlphaFoldDB" id="A0A3N0C1I8"/>
<name>A0A3N0C1I8_9SPHI</name>
<sequence>MTTEIKNIRWVTSEDLFGTLKTDFADYLNKKLDAAVAVEFERIYDIINVSFPEIITGTAFHIVVSEEEITLSTDNTIPANNSEALEKQLIDFLKLNLN</sequence>
<keyword evidence="2" id="KW-1185">Reference proteome</keyword>
<dbReference type="OrthoDB" id="797404at2"/>
<protein>
    <submittedName>
        <fullName evidence="1">Uncharacterized protein</fullName>
    </submittedName>
</protein>
<gene>
    <name evidence="1" type="ORF">D7004_02175</name>
</gene>
<dbReference type="EMBL" id="RBEE01000003">
    <property type="protein sequence ID" value="RNL56056.1"/>
    <property type="molecule type" value="Genomic_DNA"/>
</dbReference>
<reference evidence="1 2" key="1">
    <citation type="submission" date="2018-10" db="EMBL/GenBank/DDBJ databases">
        <title>Genome sequencing of Pedobacter jejuensis TNB23.</title>
        <authorList>
            <person name="Cho Y.-J."/>
            <person name="Cho A."/>
            <person name="Kim O.-S."/>
        </authorList>
    </citation>
    <scope>NUCLEOTIDE SEQUENCE [LARGE SCALE GENOMIC DNA]</scope>
    <source>
        <strain evidence="1 2">TNB23</strain>
    </source>
</reference>
<comment type="caution">
    <text evidence="1">The sequence shown here is derived from an EMBL/GenBank/DDBJ whole genome shotgun (WGS) entry which is preliminary data.</text>
</comment>
<dbReference type="Proteomes" id="UP000274046">
    <property type="component" value="Unassembled WGS sequence"/>
</dbReference>
<evidence type="ECO:0000313" key="1">
    <source>
        <dbReference type="EMBL" id="RNL56056.1"/>
    </source>
</evidence>
<dbReference type="RefSeq" id="WP_123204236.1">
    <property type="nucleotide sequence ID" value="NZ_RBEE01000003.1"/>
</dbReference>